<comment type="subcellular location">
    <subcellularLocation>
        <location evidence="2">Membrane</location>
        <topology evidence="2">Multi-pass membrane protein</topology>
    </subcellularLocation>
</comment>
<keyword evidence="10 16" id="KW-0548">Nucleotidyltransferase</keyword>
<evidence type="ECO:0000256" key="14">
    <source>
        <dbReference type="ARBA" id="ARBA00023209"/>
    </source>
</evidence>
<comment type="caution">
    <text evidence="18">The sequence shown here is derived from an EMBL/GenBank/DDBJ whole genome shotgun (WGS) entry which is preliminary data.</text>
</comment>
<keyword evidence="9 16" id="KW-0812">Transmembrane</keyword>
<evidence type="ECO:0000256" key="13">
    <source>
        <dbReference type="ARBA" id="ARBA00023136"/>
    </source>
</evidence>
<dbReference type="GO" id="GO:0004605">
    <property type="term" value="F:phosphatidate cytidylyltransferase activity"/>
    <property type="evidence" value="ECO:0007669"/>
    <property type="project" value="UniProtKB-UniRule"/>
</dbReference>
<proteinExistence type="inferred from homology"/>
<feature type="transmembrane region" description="Helical" evidence="16">
    <location>
        <begin position="132"/>
        <end position="155"/>
    </location>
</feature>
<keyword evidence="7 16" id="KW-0444">Lipid biosynthesis</keyword>
<dbReference type="PANTHER" id="PTHR13773">
    <property type="entry name" value="PHOSPHATIDATE CYTIDYLYLTRANSFERASE"/>
    <property type="match status" value="1"/>
</dbReference>
<evidence type="ECO:0000256" key="7">
    <source>
        <dbReference type="ARBA" id="ARBA00022516"/>
    </source>
</evidence>
<evidence type="ECO:0000256" key="15">
    <source>
        <dbReference type="ARBA" id="ARBA00023264"/>
    </source>
</evidence>
<evidence type="ECO:0000256" key="11">
    <source>
        <dbReference type="ARBA" id="ARBA00022989"/>
    </source>
</evidence>
<feature type="transmembrane region" description="Helical" evidence="16">
    <location>
        <begin position="236"/>
        <end position="255"/>
    </location>
</feature>
<feature type="transmembrane region" description="Helical" evidence="16">
    <location>
        <begin position="95"/>
        <end position="112"/>
    </location>
</feature>
<evidence type="ECO:0000256" key="2">
    <source>
        <dbReference type="ARBA" id="ARBA00004141"/>
    </source>
</evidence>
<accession>A0AAV5RPA2</accession>
<evidence type="ECO:0000256" key="9">
    <source>
        <dbReference type="ARBA" id="ARBA00022692"/>
    </source>
</evidence>
<keyword evidence="15 16" id="KW-1208">Phospholipid metabolism</keyword>
<keyword evidence="13 16" id="KW-0472">Membrane</keyword>
<feature type="transmembrane region" description="Helical" evidence="16">
    <location>
        <begin position="193"/>
        <end position="215"/>
    </location>
</feature>
<evidence type="ECO:0000256" key="4">
    <source>
        <dbReference type="ARBA" id="ARBA00005189"/>
    </source>
</evidence>
<keyword evidence="11 16" id="KW-1133">Transmembrane helix</keyword>
<dbReference type="AlphaFoldDB" id="A0AAV5RPA2"/>
<keyword evidence="19" id="KW-1185">Reference proteome</keyword>
<feature type="transmembrane region" description="Helical" evidence="16">
    <location>
        <begin position="42"/>
        <end position="60"/>
    </location>
</feature>
<feature type="transmembrane region" description="Helical" evidence="16">
    <location>
        <begin position="301"/>
        <end position="323"/>
    </location>
</feature>
<evidence type="ECO:0000256" key="8">
    <source>
        <dbReference type="ARBA" id="ARBA00022679"/>
    </source>
</evidence>
<evidence type="ECO:0000256" key="17">
    <source>
        <dbReference type="SAM" id="MobiDB-lite"/>
    </source>
</evidence>
<comment type="pathway">
    <text evidence="4">Lipid metabolism.</text>
</comment>
<comment type="similarity">
    <text evidence="5 16">Belongs to the CDS family.</text>
</comment>
<keyword evidence="12 16" id="KW-0443">Lipid metabolism</keyword>
<evidence type="ECO:0000313" key="18">
    <source>
        <dbReference type="EMBL" id="GMM53265.1"/>
    </source>
</evidence>
<keyword evidence="8 16" id="KW-0808">Transferase</keyword>
<evidence type="ECO:0000256" key="3">
    <source>
        <dbReference type="ARBA" id="ARBA00005119"/>
    </source>
</evidence>
<dbReference type="EMBL" id="BTGC01000008">
    <property type="protein sequence ID" value="GMM53265.1"/>
    <property type="molecule type" value="Genomic_DNA"/>
</dbReference>
<dbReference type="PANTHER" id="PTHR13773:SF8">
    <property type="entry name" value="PHOSPHATIDATE CYTIDYLYLTRANSFERASE, PHOTORECEPTOR-SPECIFIC"/>
    <property type="match status" value="1"/>
</dbReference>
<gene>
    <name evidence="18" type="ORF">DASB73_042280</name>
</gene>
<dbReference type="GO" id="GO:0016024">
    <property type="term" value="P:CDP-diacylglycerol biosynthetic process"/>
    <property type="evidence" value="ECO:0007669"/>
    <property type="project" value="UniProtKB-UniRule"/>
</dbReference>
<evidence type="ECO:0000256" key="12">
    <source>
        <dbReference type="ARBA" id="ARBA00023098"/>
    </source>
</evidence>
<dbReference type="PIRSF" id="PIRSF018269">
    <property type="entry name" value="PC_trans_euk"/>
    <property type="match status" value="1"/>
</dbReference>
<dbReference type="Pfam" id="PF01148">
    <property type="entry name" value="CTP_transf_1"/>
    <property type="match status" value="1"/>
</dbReference>
<comment type="pathway">
    <text evidence="3 16">Phospholipid metabolism; CDP-diacylglycerol biosynthesis; CDP-diacylglycerol from sn-glycerol 3-phosphate: step 3/3.</text>
</comment>
<evidence type="ECO:0000256" key="16">
    <source>
        <dbReference type="PIRNR" id="PIRNR018269"/>
    </source>
</evidence>
<evidence type="ECO:0000256" key="5">
    <source>
        <dbReference type="ARBA" id="ARBA00010185"/>
    </source>
</evidence>
<sequence length="416" mass="47111">MKGSKVAHSKQSNKAVQKPGSTEVDPKIAEAKKAFEQKKQTFIVRAIWTFVMIGLFVGVILSGHVYIALLIALLQVLSYNEVINLTGEKQYFDDLPWGRILSWYFMVVAMFYQKGESLFMFFRNVGIFERVLYRLIAYHRLISYALYMGGLMFFVCTLQPGYYRQQFAQFTTTHMAIFFVIIQGNYIELNILHGLYWFLIPVSLVIVNDIMAYVCGITIGRTPLIKISPKKTVEGFLGAWLFTMIAAILLTYLSASSDYMVCPMDRVGVSAFSEHTCVRDAVFVARDYNFFNLHTFHFAPIYIHSVVLATFASLVAPFGGFFASGTKRAFKAKDFGDTIPGHGGITDRFDCQFVMGFFSCIYYDTFIKTPGYPSFRVVWDAVTMLSYEDQQKLAHDILAAAGNHGSNHLHDVSLAM</sequence>
<comment type="catalytic activity">
    <reaction evidence="1 16">
        <text>a 1,2-diacyl-sn-glycero-3-phosphate + CTP + H(+) = a CDP-1,2-diacyl-sn-glycerol + diphosphate</text>
        <dbReference type="Rhea" id="RHEA:16229"/>
        <dbReference type="ChEBI" id="CHEBI:15378"/>
        <dbReference type="ChEBI" id="CHEBI:33019"/>
        <dbReference type="ChEBI" id="CHEBI:37563"/>
        <dbReference type="ChEBI" id="CHEBI:58332"/>
        <dbReference type="ChEBI" id="CHEBI:58608"/>
        <dbReference type="EC" id="2.7.7.41"/>
    </reaction>
</comment>
<dbReference type="GO" id="GO:0005789">
    <property type="term" value="C:endoplasmic reticulum membrane"/>
    <property type="evidence" value="ECO:0007669"/>
    <property type="project" value="TreeGrafter"/>
</dbReference>
<protein>
    <recommendedName>
        <fullName evidence="6 16">Phosphatidate cytidylyltransferase</fullName>
        <ecNumber evidence="6 16">2.7.7.41</ecNumber>
    </recommendedName>
</protein>
<evidence type="ECO:0000256" key="6">
    <source>
        <dbReference type="ARBA" id="ARBA00012487"/>
    </source>
</evidence>
<organism evidence="18 19">
    <name type="scientific">Starmerella bacillaris</name>
    <name type="common">Yeast</name>
    <name type="synonym">Candida zemplinina</name>
    <dbReference type="NCBI Taxonomy" id="1247836"/>
    <lineage>
        <taxon>Eukaryota</taxon>
        <taxon>Fungi</taxon>
        <taxon>Dikarya</taxon>
        <taxon>Ascomycota</taxon>
        <taxon>Saccharomycotina</taxon>
        <taxon>Dipodascomycetes</taxon>
        <taxon>Dipodascales</taxon>
        <taxon>Trichomonascaceae</taxon>
        <taxon>Starmerella</taxon>
    </lineage>
</organism>
<dbReference type="InterPro" id="IPR016720">
    <property type="entry name" value="PC_Trfase_euk"/>
</dbReference>
<keyword evidence="14 16" id="KW-0594">Phospholipid biosynthesis</keyword>
<name>A0AAV5RPA2_STABA</name>
<reference evidence="18 19" key="1">
    <citation type="journal article" date="2023" name="Elife">
        <title>Identification of key yeast species and microbe-microbe interactions impacting larval growth of Drosophila in the wild.</title>
        <authorList>
            <person name="Mure A."/>
            <person name="Sugiura Y."/>
            <person name="Maeda R."/>
            <person name="Honda K."/>
            <person name="Sakurai N."/>
            <person name="Takahashi Y."/>
            <person name="Watada M."/>
            <person name="Katoh T."/>
            <person name="Gotoh A."/>
            <person name="Gotoh Y."/>
            <person name="Taniguchi I."/>
            <person name="Nakamura K."/>
            <person name="Hayashi T."/>
            <person name="Katayama T."/>
            <person name="Uemura T."/>
            <person name="Hattori Y."/>
        </authorList>
    </citation>
    <scope>NUCLEOTIDE SEQUENCE [LARGE SCALE GENOMIC DNA]</scope>
    <source>
        <strain evidence="18 19">SB-73</strain>
    </source>
</reference>
<dbReference type="Proteomes" id="UP001362899">
    <property type="component" value="Unassembled WGS sequence"/>
</dbReference>
<evidence type="ECO:0000256" key="10">
    <source>
        <dbReference type="ARBA" id="ARBA00022695"/>
    </source>
</evidence>
<dbReference type="EC" id="2.7.7.41" evidence="6 16"/>
<feature type="region of interest" description="Disordered" evidence="17">
    <location>
        <begin position="1"/>
        <end position="24"/>
    </location>
</feature>
<evidence type="ECO:0000313" key="19">
    <source>
        <dbReference type="Proteomes" id="UP001362899"/>
    </source>
</evidence>
<evidence type="ECO:0000256" key="1">
    <source>
        <dbReference type="ARBA" id="ARBA00001698"/>
    </source>
</evidence>